<keyword evidence="4" id="KW-1185">Reference proteome</keyword>
<feature type="signal peptide" evidence="2">
    <location>
        <begin position="1"/>
        <end position="31"/>
    </location>
</feature>
<gene>
    <name evidence="3" type="ORF">SYV04_39595</name>
</gene>
<protein>
    <recommendedName>
        <fullName evidence="5">DUF11 domain-containing protein</fullName>
    </recommendedName>
</protein>
<evidence type="ECO:0008006" key="5">
    <source>
        <dbReference type="Google" id="ProtNLM"/>
    </source>
</evidence>
<feature type="compositionally biased region" description="Polar residues" evidence="1">
    <location>
        <begin position="309"/>
        <end position="318"/>
    </location>
</feature>
<name>A0ABU5HIB6_9BACT</name>
<comment type="caution">
    <text evidence="3">The sequence shown here is derived from an EMBL/GenBank/DDBJ whole genome shotgun (WGS) entry which is preliminary data.</text>
</comment>
<dbReference type="EMBL" id="JAXIVS010000021">
    <property type="protein sequence ID" value="MDY7232558.1"/>
    <property type="molecule type" value="Genomic_DNA"/>
</dbReference>
<keyword evidence="2" id="KW-0732">Signal</keyword>
<reference evidence="3 4" key="1">
    <citation type="submission" date="2023-12" db="EMBL/GenBank/DDBJ databases">
        <title>the genome sequence of Hyalangium sp. s54d21.</title>
        <authorList>
            <person name="Zhang X."/>
        </authorList>
    </citation>
    <scope>NUCLEOTIDE SEQUENCE [LARGE SCALE GENOMIC DNA]</scope>
    <source>
        <strain evidence="4">s54d21</strain>
    </source>
</reference>
<evidence type="ECO:0000256" key="2">
    <source>
        <dbReference type="SAM" id="SignalP"/>
    </source>
</evidence>
<sequence>MNQATSRRLRKHSLLLLIPFLLAGAPPAPVAQNVSLTGAPTQLRLEYGGTPRAGVPIEVRVKALDVLGFVAPSYLGKVRFRSTDTGATLPAPYHFTEGDAGQQVFTVTFTQATEQTLWVEAIDGPPMTSASISVTIGVGVPHHVRISGAPLPVRAGAPFVITAIAVDEFDNPAVFDGNVSFTWSESRVGPPAPRTFGNGQFEFVFQSARTHSVKISTPSLPVANVELPDIEVLPGEFFRVKLSTATPQPVEACSPAVLQLAAVDPFDNPVREDIGVELCGRPATTLAFSSSNLQSETRSPGCVHGRLSSDGTGQASWSSTAGPSEIQFVVEQELTPATDTLGVLWGASAYSAAHSTLSFSGTPEDTPSLRTFSGQLDLLFEPRNACGELVALPTGQTFAFKAETPLFLREPPVQQADGRWATSVRLPKCPDYSAPLRIWPLVGNELVMKSTTEPLVAAVEPLCATSAVQLSVRSEPDGMRPAPGTLVDLVVELRNDGEEPLPAGVLWFVPQELTEVTASLDGQALTPRGEGYDLPELAAHATLTVNLQGMAGAQTDLQVKATVWYATADGAALTEKQTLKLDRDELGVDVGCGCQTGSLSSQFLPWLALLAAASRSRTRLRRLRRGERIEP</sequence>
<feature type="chain" id="PRO_5045214355" description="DUF11 domain-containing protein" evidence="2">
    <location>
        <begin position="32"/>
        <end position="631"/>
    </location>
</feature>
<organism evidence="3 4">
    <name type="scientific">Hyalangium rubrum</name>
    <dbReference type="NCBI Taxonomy" id="3103134"/>
    <lineage>
        <taxon>Bacteria</taxon>
        <taxon>Pseudomonadati</taxon>
        <taxon>Myxococcota</taxon>
        <taxon>Myxococcia</taxon>
        <taxon>Myxococcales</taxon>
        <taxon>Cystobacterineae</taxon>
        <taxon>Archangiaceae</taxon>
        <taxon>Hyalangium</taxon>
    </lineage>
</organism>
<dbReference type="Proteomes" id="UP001291309">
    <property type="component" value="Unassembled WGS sequence"/>
</dbReference>
<evidence type="ECO:0000313" key="4">
    <source>
        <dbReference type="Proteomes" id="UP001291309"/>
    </source>
</evidence>
<feature type="region of interest" description="Disordered" evidence="1">
    <location>
        <begin position="297"/>
        <end position="318"/>
    </location>
</feature>
<evidence type="ECO:0000256" key="1">
    <source>
        <dbReference type="SAM" id="MobiDB-lite"/>
    </source>
</evidence>
<evidence type="ECO:0000313" key="3">
    <source>
        <dbReference type="EMBL" id="MDY7232558.1"/>
    </source>
</evidence>
<accession>A0ABU5HIB6</accession>
<proteinExistence type="predicted"/>
<dbReference type="RefSeq" id="WP_321551272.1">
    <property type="nucleotide sequence ID" value="NZ_JAXIVS010000021.1"/>
</dbReference>